<dbReference type="Pfam" id="PF00605">
    <property type="entry name" value="IRF"/>
    <property type="match status" value="1"/>
</dbReference>
<sequence>MEQQSLSEYKNGFTEKAANLLQFFADSGWRVHQEGIPDIPEFQSDGKIVESNFLTIGALSVPGTMFGVHVTDQNCGIVHLDMAFGVNGGLRVTSKGIYVEEEITMDEEKENHTRESDNEIMPKQNRKIRLIPDFLIPSLNDRRFGERLRWINEDEGKLQMLWPHKNSSKWKTEQTAVFQGWDAMKGREVADGAAYYTASKHRMSRALQKLSKSSRPALQELPSPDAKYKCFQLLGRWRS</sequence>
<name>A0A4Y2EUH2_ARAVE</name>
<dbReference type="GO" id="GO:0000976">
    <property type="term" value="F:transcription cis-regulatory region binding"/>
    <property type="evidence" value="ECO:0007669"/>
    <property type="project" value="InterPro"/>
</dbReference>
<accession>A0A4Y2EUH2</accession>
<evidence type="ECO:0000313" key="3">
    <source>
        <dbReference type="Proteomes" id="UP000499080"/>
    </source>
</evidence>
<proteinExistence type="predicted"/>
<dbReference type="InterPro" id="IPR036390">
    <property type="entry name" value="WH_DNA-bd_sf"/>
</dbReference>
<dbReference type="InterPro" id="IPR036388">
    <property type="entry name" value="WH-like_DNA-bd_sf"/>
</dbReference>
<keyword evidence="3" id="KW-1185">Reference proteome</keyword>
<protein>
    <recommendedName>
        <fullName evidence="1">IRF tryptophan pentad repeat domain-containing protein</fullName>
    </recommendedName>
</protein>
<evidence type="ECO:0000313" key="2">
    <source>
        <dbReference type="EMBL" id="GBM32167.1"/>
    </source>
</evidence>
<dbReference type="EMBL" id="BGPR01000700">
    <property type="protein sequence ID" value="GBM32167.1"/>
    <property type="molecule type" value="Genomic_DNA"/>
</dbReference>
<dbReference type="AlphaFoldDB" id="A0A4Y2EUH2"/>
<dbReference type="Gene3D" id="1.10.10.10">
    <property type="entry name" value="Winged helix-like DNA-binding domain superfamily/Winged helix DNA-binding domain"/>
    <property type="match status" value="1"/>
</dbReference>
<dbReference type="InterPro" id="IPR001346">
    <property type="entry name" value="Interferon_reg_fact_DNA-bd_dom"/>
</dbReference>
<gene>
    <name evidence="2" type="ORF">AVEN_136719_1</name>
</gene>
<feature type="domain" description="IRF tryptophan pentad repeat" evidence="1">
    <location>
        <begin position="128"/>
        <end position="239"/>
    </location>
</feature>
<dbReference type="PROSITE" id="PS51507">
    <property type="entry name" value="IRF_2"/>
    <property type="match status" value="1"/>
</dbReference>
<organism evidence="2 3">
    <name type="scientific">Araneus ventricosus</name>
    <name type="common">Orbweaver spider</name>
    <name type="synonym">Epeira ventricosa</name>
    <dbReference type="NCBI Taxonomy" id="182803"/>
    <lineage>
        <taxon>Eukaryota</taxon>
        <taxon>Metazoa</taxon>
        <taxon>Ecdysozoa</taxon>
        <taxon>Arthropoda</taxon>
        <taxon>Chelicerata</taxon>
        <taxon>Arachnida</taxon>
        <taxon>Araneae</taxon>
        <taxon>Araneomorphae</taxon>
        <taxon>Entelegynae</taxon>
        <taxon>Araneoidea</taxon>
        <taxon>Araneidae</taxon>
        <taxon>Araneus</taxon>
    </lineage>
</organism>
<dbReference type="SUPFAM" id="SSF46785">
    <property type="entry name" value="Winged helix' DNA-binding domain"/>
    <property type="match status" value="1"/>
</dbReference>
<comment type="caution">
    <text evidence="2">The sequence shown here is derived from an EMBL/GenBank/DDBJ whole genome shotgun (WGS) entry which is preliminary data.</text>
</comment>
<evidence type="ECO:0000259" key="1">
    <source>
        <dbReference type="PROSITE" id="PS51507"/>
    </source>
</evidence>
<reference evidence="2 3" key="1">
    <citation type="journal article" date="2019" name="Sci. Rep.">
        <title>Orb-weaving spider Araneus ventricosus genome elucidates the spidroin gene catalogue.</title>
        <authorList>
            <person name="Kono N."/>
            <person name="Nakamura H."/>
            <person name="Ohtoshi R."/>
            <person name="Moran D.A.P."/>
            <person name="Shinohara A."/>
            <person name="Yoshida Y."/>
            <person name="Fujiwara M."/>
            <person name="Mori M."/>
            <person name="Tomita M."/>
            <person name="Arakawa K."/>
        </authorList>
    </citation>
    <scope>NUCLEOTIDE SEQUENCE [LARGE SCALE GENOMIC DNA]</scope>
</reference>
<dbReference type="Proteomes" id="UP000499080">
    <property type="component" value="Unassembled WGS sequence"/>
</dbReference>